<dbReference type="EnsemblProtists" id="EKX43447">
    <property type="protein sequence ID" value="EKX43447"/>
    <property type="gene ID" value="GUITHDRAFT_140491"/>
</dbReference>
<feature type="disulfide bond" evidence="1">
    <location>
        <begin position="335"/>
        <end position="353"/>
    </location>
</feature>
<name>L1J546_GUITC</name>
<dbReference type="CDD" id="cd00185">
    <property type="entry name" value="TNFRSF"/>
    <property type="match status" value="2"/>
</dbReference>
<evidence type="ECO:0000259" key="2">
    <source>
        <dbReference type="PROSITE" id="PS50050"/>
    </source>
</evidence>
<comment type="caution">
    <text evidence="1">Lacks conserved residue(s) required for the propagation of feature annotation.</text>
</comment>
<feature type="domain" description="TNFR-Cys" evidence="2">
    <location>
        <begin position="77"/>
        <end position="120"/>
    </location>
</feature>
<feature type="repeat" description="TNFR-Cys" evidence="1">
    <location>
        <begin position="77"/>
        <end position="120"/>
    </location>
</feature>
<protein>
    <recommendedName>
        <fullName evidence="2">TNFR-Cys domain-containing protein</fullName>
    </recommendedName>
</protein>
<dbReference type="Gene3D" id="2.60.120.200">
    <property type="match status" value="1"/>
</dbReference>
<dbReference type="PROSITE" id="PS50050">
    <property type="entry name" value="TNFR_NGFR_2"/>
    <property type="match status" value="3"/>
</dbReference>
<feature type="domain" description="TNFR-Cys" evidence="2">
    <location>
        <begin position="125"/>
        <end position="168"/>
    </location>
</feature>
<dbReference type="RefSeq" id="XP_005830427.1">
    <property type="nucleotide sequence ID" value="XM_005830370.1"/>
</dbReference>
<dbReference type="InterPro" id="IPR001368">
    <property type="entry name" value="TNFR/NGFR_Cys_rich_reg"/>
</dbReference>
<dbReference type="AlphaFoldDB" id="L1J546"/>
<reference evidence="3 5" key="1">
    <citation type="journal article" date="2012" name="Nature">
        <title>Algal genomes reveal evolutionary mosaicism and the fate of nucleomorphs.</title>
        <authorList>
            <consortium name="DOE Joint Genome Institute"/>
            <person name="Curtis B.A."/>
            <person name="Tanifuji G."/>
            <person name="Burki F."/>
            <person name="Gruber A."/>
            <person name="Irimia M."/>
            <person name="Maruyama S."/>
            <person name="Arias M.C."/>
            <person name="Ball S.G."/>
            <person name="Gile G.H."/>
            <person name="Hirakawa Y."/>
            <person name="Hopkins J.F."/>
            <person name="Kuo A."/>
            <person name="Rensing S.A."/>
            <person name="Schmutz J."/>
            <person name="Symeonidi A."/>
            <person name="Elias M."/>
            <person name="Eveleigh R.J."/>
            <person name="Herman E.K."/>
            <person name="Klute M.J."/>
            <person name="Nakayama T."/>
            <person name="Obornik M."/>
            <person name="Reyes-Prieto A."/>
            <person name="Armbrust E.V."/>
            <person name="Aves S.J."/>
            <person name="Beiko R.G."/>
            <person name="Coutinho P."/>
            <person name="Dacks J.B."/>
            <person name="Durnford D.G."/>
            <person name="Fast N.M."/>
            <person name="Green B.R."/>
            <person name="Grisdale C.J."/>
            <person name="Hempel F."/>
            <person name="Henrissat B."/>
            <person name="Hoppner M.P."/>
            <person name="Ishida K."/>
            <person name="Kim E."/>
            <person name="Koreny L."/>
            <person name="Kroth P.G."/>
            <person name="Liu Y."/>
            <person name="Malik S.B."/>
            <person name="Maier U.G."/>
            <person name="McRose D."/>
            <person name="Mock T."/>
            <person name="Neilson J.A."/>
            <person name="Onodera N.T."/>
            <person name="Poole A.M."/>
            <person name="Pritham E.J."/>
            <person name="Richards T.A."/>
            <person name="Rocap G."/>
            <person name="Roy S.W."/>
            <person name="Sarai C."/>
            <person name="Schaack S."/>
            <person name="Shirato S."/>
            <person name="Slamovits C.H."/>
            <person name="Spencer D.F."/>
            <person name="Suzuki S."/>
            <person name="Worden A.Z."/>
            <person name="Zauner S."/>
            <person name="Barry K."/>
            <person name="Bell C."/>
            <person name="Bharti A.K."/>
            <person name="Crow J.A."/>
            <person name="Grimwood J."/>
            <person name="Kramer R."/>
            <person name="Lindquist E."/>
            <person name="Lucas S."/>
            <person name="Salamov A."/>
            <person name="McFadden G.I."/>
            <person name="Lane C.E."/>
            <person name="Keeling P.J."/>
            <person name="Gray M.W."/>
            <person name="Grigoriev I.V."/>
            <person name="Archibald J.M."/>
        </authorList>
    </citation>
    <scope>NUCLEOTIDE SEQUENCE</scope>
    <source>
        <strain evidence="3 5">CCMP2712</strain>
    </source>
</reference>
<dbReference type="HOGENOM" id="CLU_277791_0_0_1"/>
<reference evidence="4" key="3">
    <citation type="submission" date="2015-06" db="UniProtKB">
        <authorList>
            <consortium name="EnsemblProtists"/>
        </authorList>
    </citation>
    <scope>IDENTIFICATION</scope>
</reference>
<feature type="repeat" description="TNFR-Cys" evidence="1">
    <location>
        <begin position="125"/>
        <end position="168"/>
    </location>
</feature>
<dbReference type="PaxDb" id="55529-EKX43447"/>
<feature type="disulfide bond" evidence="1">
    <location>
        <begin position="150"/>
        <end position="168"/>
    </location>
</feature>
<dbReference type="EMBL" id="JH993010">
    <property type="protein sequence ID" value="EKX43447.1"/>
    <property type="molecule type" value="Genomic_DNA"/>
</dbReference>
<proteinExistence type="predicted"/>
<dbReference type="KEGG" id="gtt:GUITHDRAFT_140491"/>
<dbReference type="InterPro" id="IPR008979">
    <property type="entry name" value="Galactose-bd-like_sf"/>
</dbReference>
<feature type="repeat" description="TNFR-Cys" evidence="1">
    <location>
        <begin position="310"/>
        <end position="353"/>
    </location>
</feature>
<keyword evidence="1" id="KW-1015">Disulfide bond</keyword>
<sequence length="1141" mass="121246">MQWGQACMLVLLYDYGMECDTSISQACSSESSCQSCVDPNSYQVSCQSLNPGHFTGCDCNSNYYWDSSSHSCLKCATCSSGKYRSGGCISTSDTVCSTCSTCPSGKYRSGGCSNTSDSACSTCSTCPSGYYKTGGCSGTHDTVCSPCSSCPSGYYKTGGCSGTSDSVCSPCTCSGNVYLSIGCSLSWTYSRTLLSDTGSVLSQWEERLYYNKQNQLLFVRYYFFIHADWSSSGGIDYSTYYDDNSSLAAYISTNSTAIYTDQILRFEKGNTMGTGFYWNSGPTYNVVGHAYSINVYIATWSNPVCSNCSTCPIGKYISSACSNNSDTVCAYCSTCPSGKYISSACSNNSDTVCSNCSTCSSGKDSTCSSICNAVNVMASVPCTMSCPNGSYSRYRYSINFARSCTAGACPAVQTSDASTSTGAAKAVDSYYNKADSIAETAIATDAYWQVNLTALNFVQEVHIFPDYLDYTLSESVFVFVSENSTVGSGHLCGKIESLTSPFDVKVKSYNPQGTFGFSAAIAQSWGASDMFFICKLFFQSNVQNGLIFEAGGSDAGTWLGIRDSSTRPVLRLRAGDGGTNITVGSGGTSTASCIDVHDFPSDDQYHIVAWQYIVSTRTINLWIDGALKGTSSTTEWNSAVTSWSGGDDATYILSCNSSITVGEATAGWPNHYASDLYQFSSFSDVPQLASIPRLGNIEEIIRCDYLGQYVTIQKPGRARLGLSEVAVYGGCVSCADNGVTTQESPDIMAPCSLPCAAGSWSPSGNAFDLPRVCSAGACPSTQTSTASPGTGPDKAIDGYFNSPQSIAVTSSVADLYWQVDLQSMQLVQEVRIYPDYLDYTNTENVNVYLSNSTVLGSGRLCGTIGTIILPLDAYVTSFSPSSRYGFSSAISQSYGTSDQFFICRVLFPTNITDGLIFEAGATYTGTWIGVRDSSTTPVFRFRAGNGSTSIPVGGSIIGAACIDLYTFPADGLYHIVAWQYIISTGTINLWLDGVLAGTASCGQFTGGSAFGANDGTYMYASTAVNVGEPSTGWPKQYASDLYRFNSSTYVPELSSFTQTSNPHISMNCSDVGQYIRLEKAGTGVLGVSEVAVYGGCVKCAVNATTLQSGSTSISDCGSIAQTYTDANVNQSCINYAMSLYQ</sequence>
<organism evidence="3">
    <name type="scientific">Guillardia theta (strain CCMP2712)</name>
    <name type="common">Cryptophyte</name>
    <dbReference type="NCBI Taxonomy" id="905079"/>
    <lineage>
        <taxon>Eukaryota</taxon>
        <taxon>Cryptophyceae</taxon>
        <taxon>Pyrenomonadales</taxon>
        <taxon>Geminigeraceae</taxon>
        <taxon>Guillardia</taxon>
    </lineage>
</organism>
<evidence type="ECO:0000313" key="3">
    <source>
        <dbReference type="EMBL" id="EKX43447.1"/>
    </source>
</evidence>
<feature type="disulfide bond" evidence="1">
    <location>
        <begin position="332"/>
        <end position="345"/>
    </location>
</feature>
<feature type="disulfide bond" evidence="1">
    <location>
        <begin position="99"/>
        <end position="112"/>
    </location>
</feature>
<dbReference type="SUPFAM" id="SSF49785">
    <property type="entry name" value="Galactose-binding domain-like"/>
    <property type="match status" value="1"/>
</dbReference>
<dbReference type="Pfam" id="PF00020">
    <property type="entry name" value="TNFR_c6"/>
    <property type="match status" value="3"/>
</dbReference>
<gene>
    <name evidence="3" type="ORF">GUITHDRAFT_140491</name>
</gene>
<evidence type="ECO:0000256" key="1">
    <source>
        <dbReference type="PROSITE-ProRule" id="PRU00206"/>
    </source>
</evidence>
<dbReference type="GeneID" id="17300105"/>
<evidence type="ECO:0000313" key="5">
    <source>
        <dbReference type="Proteomes" id="UP000011087"/>
    </source>
</evidence>
<dbReference type="SMART" id="SM00208">
    <property type="entry name" value="TNFR"/>
    <property type="match status" value="3"/>
</dbReference>
<dbReference type="Gene3D" id="2.10.50.10">
    <property type="entry name" value="Tumor Necrosis Factor Receptor, subunit A, domain 2"/>
    <property type="match status" value="2"/>
</dbReference>
<feature type="disulfide bond" evidence="1">
    <location>
        <begin position="147"/>
        <end position="160"/>
    </location>
</feature>
<accession>L1J546</accession>
<dbReference type="Proteomes" id="UP000011087">
    <property type="component" value="Unassembled WGS sequence"/>
</dbReference>
<evidence type="ECO:0000313" key="4">
    <source>
        <dbReference type="EnsemblProtists" id="EKX43447"/>
    </source>
</evidence>
<feature type="domain" description="TNFR-Cys" evidence="2">
    <location>
        <begin position="310"/>
        <end position="353"/>
    </location>
</feature>
<reference evidence="5" key="2">
    <citation type="submission" date="2012-11" db="EMBL/GenBank/DDBJ databases">
        <authorList>
            <person name="Kuo A."/>
            <person name="Curtis B.A."/>
            <person name="Tanifuji G."/>
            <person name="Burki F."/>
            <person name="Gruber A."/>
            <person name="Irimia M."/>
            <person name="Maruyama S."/>
            <person name="Arias M.C."/>
            <person name="Ball S.G."/>
            <person name="Gile G.H."/>
            <person name="Hirakawa Y."/>
            <person name="Hopkins J.F."/>
            <person name="Rensing S.A."/>
            <person name="Schmutz J."/>
            <person name="Symeonidi A."/>
            <person name="Elias M."/>
            <person name="Eveleigh R.J."/>
            <person name="Herman E.K."/>
            <person name="Klute M.J."/>
            <person name="Nakayama T."/>
            <person name="Obornik M."/>
            <person name="Reyes-Prieto A."/>
            <person name="Armbrust E.V."/>
            <person name="Aves S.J."/>
            <person name="Beiko R.G."/>
            <person name="Coutinho P."/>
            <person name="Dacks J.B."/>
            <person name="Durnford D.G."/>
            <person name="Fast N.M."/>
            <person name="Green B.R."/>
            <person name="Grisdale C."/>
            <person name="Hempe F."/>
            <person name="Henrissat B."/>
            <person name="Hoppner M.P."/>
            <person name="Ishida K.-I."/>
            <person name="Kim E."/>
            <person name="Koreny L."/>
            <person name="Kroth P.G."/>
            <person name="Liu Y."/>
            <person name="Malik S.-B."/>
            <person name="Maier U.G."/>
            <person name="McRose D."/>
            <person name="Mock T."/>
            <person name="Neilson J.A."/>
            <person name="Onodera N.T."/>
            <person name="Poole A.M."/>
            <person name="Pritham E.J."/>
            <person name="Richards T.A."/>
            <person name="Rocap G."/>
            <person name="Roy S.W."/>
            <person name="Sarai C."/>
            <person name="Schaack S."/>
            <person name="Shirato S."/>
            <person name="Slamovits C.H."/>
            <person name="Spencer D.F."/>
            <person name="Suzuki S."/>
            <person name="Worden A.Z."/>
            <person name="Zauner S."/>
            <person name="Barry K."/>
            <person name="Bell C."/>
            <person name="Bharti A.K."/>
            <person name="Crow J.A."/>
            <person name="Grimwood J."/>
            <person name="Kramer R."/>
            <person name="Lindquist E."/>
            <person name="Lucas S."/>
            <person name="Salamov A."/>
            <person name="McFadden G.I."/>
            <person name="Lane C.E."/>
            <person name="Keeling P.J."/>
            <person name="Gray M.W."/>
            <person name="Grigoriev I.V."/>
            <person name="Archibald J.M."/>
        </authorList>
    </citation>
    <scope>NUCLEOTIDE SEQUENCE</scope>
    <source>
        <strain evidence="5">CCMP2712</strain>
    </source>
</reference>
<feature type="disulfide bond" evidence="1">
    <location>
        <begin position="102"/>
        <end position="120"/>
    </location>
</feature>
<keyword evidence="5" id="KW-1185">Reference proteome</keyword>
<dbReference type="Gene3D" id="2.60.120.260">
    <property type="entry name" value="Galactose-binding domain-like"/>
    <property type="match status" value="2"/>
</dbReference>